<evidence type="ECO:0000259" key="2">
    <source>
        <dbReference type="Pfam" id="PF04717"/>
    </source>
</evidence>
<evidence type="ECO:0000313" key="6">
    <source>
        <dbReference type="Proteomes" id="UP000240638"/>
    </source>
</evidence>
<evidence type="ECO:0000259" key="4">
    <source>
        <dbReference type="Pfam" id="PF13296"/>
    </source>
</evidence>
<dbReference type="Proteomes" id="UP000240638">
    <property type="component" value="Unassembled WGS sequence"/>
</dbReference>
<comment type="caution">
    <text evidence="5">The sequence shown here is derived from an EMBL/GenBank/DDBJ whole genome shotgun (WGS) entry which is preliminary data.</text>
</comment>
<name>A0A2T3Y1T6_9BURK</name>
<dbReference type="NCBIfam" id="TIGR01646">
    <property type="entry name" value="vgr_GE"/>
    <property type="match status" value="1"/>
</dbReference>
<organism evidence="5 6">
    <name type="scientific">Trinickia symbiotica</name>
    <dbReference type="NCBI Taxonomy" id="863227"/>
    <lineage>
        <taxon>Bacteria</taxon>
        <taxon>Pseudomonadati</taxon>
        <taxon>Pseudomonadota</taxon>
        <taxon>Betaproteobacteria</taxon>
        <taxon>Burkholderiales</taxon>
        <taxon>Burkholderiaceae</taxon>
        <taxon>Trinickia</taxon>
    </lineage>
</organism>
<dbReference type="SUPFAM" id="SSF69279">
    <property type="entry name" value="Phage tail proteins"/>
    <property type="match status" value="2"/>
</dbReference>
<dbReference type="InterPro" id="IPR028244">
    <property type="entry name" value="T6SS_Rhs_Vgr_dom"/>
</dbReference>
<dbReference type="Gene3D" id="3.55.50.10">
    <property type="entry name" value="Baseplate protein-like domains"/>
    <property type="match status" value="1"/>
</dbReference>
<dbReference type="Gene3D" id="2.30.110.50">
    <property type="match status" value="1"/>
</dbReference>
<dbReference type="InterPro" id="IPR006531">
    <property type="entry name" value="Gp5/Vgr_OB"/>
</dbReference>
<dbReference type="Pfam" id="PF04717">
    <property type="entry name" value="Phage_base_V"/>
    <property type="match status" value="1"/>
</dbReference>
<proteinExistence type="inferred from homology"/>
<evidence type="ECO:0000313" key="5">
    <source>
        <dbReference type="EMBL" id="PTB22744.1"/>
    </source>
</evidence>
<evidence type="ECO:0000259" key="3">
    <source>
        <dbReference type="Pfam" id="PF10106"/>
    </source>
</evidence>
<dbReference type="RefSeq" id="WP_107149128.1">
    <property type="nucleotide sequence ID" value="NZ_PYUC01000001.1"/>
</dbReference>
<dbReference type="Pfam" id="PF05954">
    <property type="entry name" value="Phage_GPD"/>
    <property type="match status" value="1"/>
</dbReference>
<dbReference type="SUPFAM" id="SSF69349">
    <property type="entry name" value="Phage fibre proteins"/>
    <property type="match status" value="1"/>
</dbReference>
<gene>
    <name evidence="5" type="ORF">C9I57_03050</name>
</gene>
<sequence>MSLRSISSTLRGGYAQYQRLIKLDTRAGPDRLVPLLVKGTARLGRDYEFTVEAAAVRDGDPIDPRNLLGEAVTLWIQQAGGAYLPIHGYVHDFVQLGTDGECDYYQLRFSSWLYFLGLRRDMRDWQEQRGEGILTDVFAEHRQAVQRYRFELRKPMPYYSYRMQWEYDLDFVYRSMEEAGVFGRFEFSNDGKSHTLVIVDSIGALPPLQPQVVSLGHAGAGEEFDGFVSWRERLRLQSARFTASTFDYKRPDLSKRVQADTSTPESLRAQGEIYEYTGAYGWGAREDGERQVANRAEEWESELQRVDAVGGLRAALPGYWFTLSRGATHTGGSSGDNEYVILGVDWAIRNNVPGMNSYPAFDDSLREEIEAQALTKTGSTIAHFDGSQGFFQVKVELQPRRAPFRLAREHRKPEMSLMSAIVDAANGEEVSTDRLNRVKVRYPWYRDSRASCWVRAAFADAGDQRGAIHPLRGGDEVLIDFLGGDCDRPVIVSRVFGGASEPVWHTNGLLSGYRSKEYGGSGYNELAMDDSTGQNRVRLYSTSYQTQLHLGYLIDHTNNTRGAFLGSGFDLKSDAYGAIRAGRGLYVSTHPTSAVQPLNVTAASEQLTGAESVVDMASQASTANHAESLDEGLHALKRFTDATRYSVTGSMGSGAHTAGGGTGNANGFALPIMFLASPASMGLSTQDSMQVAANQHVNVVSGQSTHIATGKSLVASAMEKVSLFVQNAGMKLFAARGNVDIQAQSDAITAAALKDITITSTDGRIVLSAEKEIWIGAGGSYIKITANGIENGTSGQIVEKCASWDKPGPATMRMPAQIASAPKGCAWKLASASSDSASSVALE</sequence>
<dbReference type="InterPro" id="IPR018769">
    <property type="entry name" value="VgrG2_DUF2345"/>
</dbReference>
<dbReference type="SUPFAM" id="SSF69255">
    <property type="entry name" value="gp5 N-terminal domain-like"/>
    <property type="match status" value="1"/>
</dbReference>
<dbReference type="InterPro" id="IPR006533">
    <property type="entry name" value="T6SS_Vgr_RhsGE"/>
</dbReference>
<accession>A0A2T3Y1T6</accession>
<comment type="similarity">
    <text evidence="1">Belongs to the VgrG protein family.</text>
</comment>
<dbReference type="NCBIfam" id="TIGR03361">
    <property type="entry name" value="VI_Rhs_Vgr"/>
    <property type="match status" value="1"/>
</dbReference>
<dbReference type="Pfam" id="PF10106">
    <property type="entry name" value="DUF2345"/>
    <property type="match status" value="1"/>
</dbReference>
<dbReference type="Gene3D" id="4.10.220.110">
    <property type="match status" value="1"/>
</dbReference>
<feature type="domain" description="DUF2345" evidence="3">
    <location>
        <begin position="661"/>
        <end position="810"/>
    </location>
</feature>
<feature type="domain" description="Gp5/Type VI secretion system Vgr protein OB-fold" evidence="2">
    <location>
        <begin position="432"/>
        <end position="495"/>
    </location>
</feature>
<protein>
    <submittedName>
        <fullName evidence="5">Type VI secretion system tip protein VgrG</fullName>
    </submittedName>
</protein>
<dbReference type="EMBL" id="PYUC01000001">
    <property type="protein sequence ID" value="PTB22744.1"/>
    <property type="molecule type" value="Genomic_DNA"/>
</dbReference>
<dbReference type="InterPro" id="IPR017847">
    <property type="entry name" value="T6SS_RhsGE_Vgr_subset"/>
</dbReference>
<dbReference type="Gene3D" id="2.40.50.230">
    <property type="entry name" value="Gp5 N-terminal domain"/>
    <property type="match status" value="1"/>
</dbReference>
<dbReference type="Pfam" id="PF13296">
    <property type="entry name" value="T6SS_Vgr"/>
    <property type="match status" value="1"/>
</dbReference>
<feature type="domain" description="Putative type VI secretion system Rhs element associated Vgr" evidence="4">
    <location>
        <begin position="516"/>
        <end position="614"/>
    </location>
</feature>
<reference evidence="5 6" key="1">
    <citation type="submission" date="2018-03" db="EMBL/GenBank/DDBJ databases">
        <title>Whole genome analyses suggest that Burkholderia sensu lato contains two further novel genera in the rhizoxinica-symbiotica group Mycetohabitans gen. nov., and Trinickia gen. nov.: implications for the evolution of diazotrophy and nodulation in the Burkholderiaceae.</title>
        <authorList>
            <person name="Estrada De Los Santos P."/>
            <person name="Palmer M."/>
            <person name="Chavez-Ramirez B."/>
            <person name="Steenkamp E.T."/>
            <person name="Hirsch A.M."/>
            <person name="Manyaka P."/>
            <person name="Maluk M."/>
            <person name="Lafos M."/>
            <person name="Crook M."/>
            <person name="Gross E."/>
            <person name="Simon M.F."/>
            <person name="Bueno Dos Reis Junior F."/>
            <person name="Poole P.S."/>
            <person name="Venter S.N."/>
            <person name="James E.K."/>
        </authorList>
    </citation>
    <scope>NUCLEOTIDE SEQUENCE [LARGE SCALE GENOMIC DNA]</scope>
    <source>
        <strain evidence="5 6">JPY-366</strain>
    </source>
</reference>
<dbReference type="AlphaFoldDB" id="A0A2T3Y1T6"/>
<evidence type="ECO:0000256" key="1">
    <source>
        <dbReference type="ARBA" id="ARBA00005558"/>
    </source>
</evidence>
<dbReference type="InterPro" id="IPR037026">
    <property type="entry name" value="Vgr_OB-fold_dom_sf"/>
</dbReference>